<dbReference type="InterPro" id="IPR033551">
    <property type="entry name" value="DRC7/lobo"/>
</dbReference>
<feature type="non-terminal residue" evidence="1">
    <location>
        <position position="1"/>
    </location>
</feature>
<dbReference type="PANTHER" id="PTHR35249">
    <property type="entry name" value="DYNEIN REGULATORY COMPLEX SUBUNIT 7"/>
    <property type="match status" value="1"/>
</dbReference>
<sequence length="173" mass="20202">EDKFDDLNIKTVQNKYSHQVGRIDLSFPETVEEFKDSIHCHPPSYYTISAKERLLLLHAENFRHQFVINNSNRRPLVLALPNECNVQVSILSDLKKFVCATIRPTSFLHKPLIRNAEECASFVADFIIYEPLDDMMSFRFTIVQFTIDIVALNRHKNVINNFSIKLFETKENQ</sequence>
<reference evidence="1 2" key="1">
    <citation type="journal article" date="2015" name="Nat. Commun.">
        <title>Lucilia cuprina genome unlocks parasitic fly biology to underpin future interventions.</title>
        <authorList>
            <person name="Anstead C.A."/>
            <person name="Korhonen P.K."/>
            <person name="Young N.D."/>
            <person name="Hall R.S."/>
            <person name="Jex A.R."/>
            <person name="Murali S.C."/>
            <person name="Hughes D.S."/>
            <person name="Lee S.F."/>
            <person name="Perry T."/>
            <person name="Stroehlein A.J."/>
            <person name="Ansell B.R."/>
            <person name="Breugelmans B."/>
            <person name="Hofmann A."/>
            <person name="Qu J."/>
            <person name="Dugan S."/>
            <person name="Lee S.L."/>
            <person name="Chao H."/>
            <person name="Dinh H."/>
            <person name="Han Y."/>
            <person name="Doddapaneni H.V."/>
            <person name="Worley K.C."/>
            <person name="Muzny D.M."/>
            <person name="Ioannidis P."/>
            <person name="Waterhouse R.M."/>
            <person name="Zdobnov E.M."/>
            <person name="James P.J."/>
            <person name="Bagnall N.H."/>
            <person name="Kotze A.C."/>
            <person name="Gibbs R.A."/>
            <person name="Richards S."/>
            <person name="Batterham P."/>
            <person name="Gasser R.B."/>
        </authorList>
    </citation>
    <scope>NUCLEOTIDE SEQUENCE [LARGE SCALE GENOMIC DNA]</scope>
    <source>
        <strain evidence="1 2">LS</strain>
        <tissue evidence="1">Full body</tissue>
    </source>
</reference>
<evidence type="ECO:0000313" key="1">
    <source>
        <dbReference type="EMBL" id="KNC23965.1"/>
    </source>
</evidence>
<accession>A0A0L0BV74</accession>
<evidence type="ECO:0000313" key="2">
    <source>
        <dbReference type="Proteomes" id="UP000037069"/>
    </source>
</evidence>
<dbReference type="Proteomes" id="UP000037069">
    <property type="component" value="Unassembled WGS sequence"/>
</dbReference>
<dbReference type="GO" id="GO:0031514">
    <property type="term" value="C:motile cilium"/>
    <property type="evidence" value="ECO:0007669"/>
    <property type="project" value="TreeGrafter"/>
</dbReference>
<gene>
    <name evidence="1" type="ORF">FF38_09067</name>
</gene>
<comment type="caution">
    <text evidence="1">The sequence shown here is derived from an EMBL/GenBank/DDBJ whole genome shotgun (WGS) entry which is preliminary data.</text>
</comment>
<dbReference type="PANTHER" id="PTHR35249:SF2">
    <property type="entry name" value="DYNEIN REGULATORY COMPLEX SUBUNIT 7"/>
    <property type="match status" value="1"/>
</dbReference>
<name>A0A0L0BV74_LUCCU</name>
<protein>
    <submittedName>
        <fullName evidence="1">Coiled-coil domain-containing protein lobo</fullName>
    </submittedName>
</protein>
<organism evidence="1 2">
    <name type="scientific">Lucilia cuprina</name>
    <name type="common">Green bottle fly</name>
    <name type="synonym">Australian sheep blowfly</name>
    <dbReference type="NCBI Taxonomy" id="7375"/>
    <lineage>
        <taxon>Eukaryota</taxon>
        <taxon>Metazoa</taxon>
        <taxon>Ecdysozoa</taxon>
        <taxon>Arthropoda</taxon>
        <taxon>Hexapoda</taxon>
        <taxon>Insecta</taxon>
        <taxon>Pterygota</taxon>
        <taxon>Neoptera</taxon>
        <taxon>Endopterygota</taxon>
        <taxon>Diptera</taxon>
        <taxon>Brachycera</taxon>
        <taxon>Muscomorpha</taxon>
        <taxon>Oestroidea</taxon>
        <taxon>Calliphoridae</taxon>
        <taxon>Luciliinae</taxon>
        <taxon>Lucilia</taxon>
    </lineage>
</organism>
<proteinExistence type="predicted"/>
<feature type="non-terminal residue" evidence="1">
    <location>
        <position position="173"/>
    </location>
</feature>
<dbReference type="OrthoDB" id="10262874at2759"/>
<keyword evidence="2" id="KW-1185">Reference proteome</keyword>
<dbReference type="AlphaFoldDB" id="A0A0L0BV74"/>
<dbReference type="EMBL" id="JRES01001281">
    <property type="protein sequence ID" value="KNC23965.1"/>
    <property type="molecule type" value="Genomic_DNA"/>
</dbReference>
<dbReference type="GO" id="GO:0030317">
    <property type="term" value="P:flagellated sperm motility"/>
    <property type="evidence" value="ECO:0007669"/>
    <property type="project" value="TreeGrafter"/>
</dbReference>